<dbReference type="InterPro" id="IPR010869">
    <property type="entry name" value="DUF1501"/>
</dbReference>
<dbReference type="Proteomes" id="UP001597375">
    <property type="component" value="Unassembled WGS sequence"/>
</dbReference>
<keyword evidence="3" id="KW-1185">Reference proteome</keyword>
<dbReference type="PROSITE" id="PS51318">
    <property type="entry name" value="TAT"/>
    <property type="match status" value="1"/>
</dbReference>
<dbReference type="EMBL" id="JBHUIT010000003">
    <property type="protein sequence ID" value="MFD2256048.1"/>
    <property type="molecule type" value="Genomic_DNA"/>
</dbReference>
<comment type="caution">
    <text evidence="2">The sequence shown here is derived from an EMBL/GenBank/DDBJ whole genome shotgun (WGS) entry which is preliminary data.</text>
</comment>
<protein>
    <submittedName>
        <fullName evidence="2">DUF1501 domain-containing protein</fullName>
    </submittedName>
</protein>
<reference evidence="3" key="1">
    <citation type="journal article" date="2019" name="Int. J. Syst. Evol. Microbiol.">
        <title>The Global Catalogue of Microorganisms (GCM) 10K type strain sequencing project: providing services to taxonomists for standard genome sequencing and annotation.</title>
        <authorList>
            <consortium name="The Broad Institute Genomics Platform"/>
            <consortium name="The Broad Institute Genome Sequencing Center for Infectious Disease"/>
            <person name="Wu L."/>
            <person name="Ma J."/>
        </authorList>
    </citation>
    <scope>NUCLEOTIDE SEQUENCE [LARGE SCALE GENOMIC DNA]</scope>
    <source>
        <strain evidence="3">CGMCC 4.7106</strain>
    </source>
</reference>
<name>A0ABW5D4S6_9BACT</name>
<keyword evidence="1" id="KW-0732">Signal</keyword>
<evidence type="ECO:0000313" key="3">
    <source>
        <dbReference type="Proteomes" id="UP001597375"/>
    </source>
</evidence>
<feature type="chain" id="PRO_5047148354" evidence="1">
    <location>
        <begin position="38"/>
        <end position="467"/>
    </location>
</feature>
<dbReference type="PANTHER" id="PTHR43737">
    <property type="entry name" value="BLL7424 PROTEIN"/>
    <property type="match status" value="1"/>
</dbReference>
<dbReference type="InterPro" id="IPR017850">
    <property type="entry name" value="Alkaline_phosphatase_core_sf"/>
</dbReference>
<dbReference type="Pfam" id="PF07394">
    <property type="entry name" value="DUF1501"/>
    <property type="match status" value="1"/>
</dbReference>
<evidence type="ECO:0000313" key="2">
    <source>
        <dbReference type="EMBL" id="MFD2256048.1"/>
    </source>
</evidence>
<feature type="signal peptide" evidence="1">
    <location>
        <begin position="1"/>
        <end position="37"/>
    </location>
</feature>
<dbReference type="InterPro" id="IPR006311">
    <property type="entry name" value="TAT_signal"/>
</dbReference>
<dbReference type="RefSeq" id="WP_386818944.1">
    <property type="nucleotide sequence ID" value="NZ_JBHUIT010000003.1"/>
</dbReference>
<gene>
    <name evidence="2" type="ORF">ACFSSA_05110</name>
</gene>
<accession>A0ABW5D4S6</accession>
<organism evidence="2 3">
    <name type="scientific">Luteolibacter algae</name>
    <dbReference type="NCBI Taxonomy" id="454151"/>
    <lineage>
        <taxon>Bacteria</taxon>
        <taxon>Pseudomonadati</taxon>
        <taxon>Verrucomicrobiota</taxon>
        <taxon>Verrucomicrobiia</taxon>
        <taxon>Verrucomicrobiales</taxon>
        <taxon>Verrucomicrobiaceae</taxon>
        <taxon>Luteolibacter</taxon>
    </lineage>
</organism>
<dbReference type="SUPFAM" id="SSF53649">
    <property type="entry name" value="Alkaline phosphatase-like"/>
    <property type="match status" value="1"/>
</dbReference>
<sequence length="467" mass="49809">MKPNLNRRQFLQQTSCAAVGTASLFSTLLSLRLTAGAASGGTFGDYKALVCLFLSGGNDSYNMLVPRNSGAYSAYSSARSSLALPKSDLLPVTSTGQAYQEFGIHPELPYLQTLYNNGNAAFVSNIGTLIEPTSISSYQNKSAKLPTGLFSHADERLHWQTVVPQIRGAGPKGWAGRVADCMAQVNSTGSIAMNLSLSGNNVLQTGKSTVPYMTSPKGVVLLDGYDPTNPGDPSTIAVNSILSQNYKNLYQKTLAEKNRGSIDTAFAFDSAVSPLSTTENFPNTTVGSRLETISKVMKARNTLGMNRQIFFVERGGWDHHSAVLSNQQNLFSEVDAAIEAFWKEMNQLGLQNDVVLFTASDFGRTLTSNGSGSDHAWGGNQFVIGGSRTNGGPLNGGKIYGEYPDLSSGSSLDIGRGRLLPTTSVDAYGTELASWFGVPNSELETVFPNAGNFFNPSTTPHPLGMLA</sequence>
<proteinExistence type="predicted"/>
<dbReference type="PANTHER" id="PTHR43737:SF1">
    <property type="entry name" value="DUF1501 DOMAIN-CONTAINING PROTEIN"/>
    <property type="match status" value="1"/>
</dbReference>
<evidence type="ECO:0000256" key="1">
    <source>
        <dbReference type="SAM" id="SignalP"/>
    </source>
</evidence>